<proteinExistence type="predicted"/>
<keyword evidence="3" id="KW-0804">Transcription</keyword>
<dbReference type="Pfam" id="PF19352">
    <property type="entry name" value="TetR_C_38"/>
    <property type="match status" value="1"/>
</dbReference>
<dbReference type="InterPro" id="IPR009057">
    <property type="entry name" value="Homeodomain-like_sf"/>
</dbReference>
<dbReference type="PROSITE" id="PS50977">
    <property type="entry name" value="HTH_TETR_2"/>
    <property type="match status" value="1"/>
</dbReference>
<evidence type="ECO:0000259" key="4">
    <source>
        <dbReference type="PROSITE" id="PS50977"/>
    </source>
</evidence>
<gene>
    <name evidence="5" type="ORF">UFOPK2925_00488</name>
</gene>
<dbReference type="Gene3D" id="1.10.10.60">
    <property type="entry name" value="Homeodomain-like"/>
    <property type="match status" value="1"/>
</dbReference>
<evidence type="ECO:0000256" key="3">
    <source>
        <dbReference type="ARBA" id="ARBA00023163"/>
    </source>
</evidence>
<dbReference type="Pfam" id="PF00440">
    <property type="entry name" value="TetR_N"/>
    <property type="match status" value="1"/>
</dbReference>
<dbReference type="SUPFAM" id="SSF48498">
    <property type="entry name" value="Tetracyclin repressor-like, C-terminal domain"/>
    <property type="match status" value="1"/>
</dbReference>
<dbReference type="GO" id="GO:0000976">
    <property type="term" value="F:transcription cis-regulatory region binding"/>
    <property type="evidence" value="ECO:0007669"/>
    <property type="project" value="TreeGrafter"/>
</dbReference>
<reference evidence="5" key="1">
    <citation type="submission" date="2020-05" db="EMBL/GenBank/DDBJ databases">
        <authorList>
            <person name="Chiriac C."/>
            <person name="Salcher M."/>
            <person name="Ghai R."/>
            <person name="Kavagutti S V."/>
        </authorList>
    </citation>
    <scope>NUCLEOTIDE SEQUENCE</scope>
</reference>
<feature type="domain" description="HTH tetR-type" evidence="4">
    <location>
        <begin position="38"/>
        <end position="98"/>
    </location>
</feature>
<dbReference type="AlphaFoldDB" id="A0A6J6VWD0"/>
<dbReference type="InterPro" id="IPR036271">
    <property type="entry name" value="Tet_transcr_reg_TetR-rel_C_sf"/>
</dbReference>
<accession>A0A6J6VWD0</accession>
<protein>
    <submittedName>
        <fullName evidence="5">Unannotated protein</fullName>
    </submittedName>
</protein>
<evidence type="ECO:0000256" key="1">
    <source>
        <dbReference type="ARBA" id="ARBA00023015"/>
    </source>
</evidence>
<dbReference type="PANTHER" id="PTHR30055:SF234">
    <property type="entry name" value="HTH-TYPE TRANSCRIPTIONAL REGULATOR BETI"/>
    <property type="match status" value="1"/>
</dbReference>
<keyword evidence="2" id="KW-0238">DNA-binding</keyword>
<evidence type="ECO:0000313" key="5">
    <source>
        <dbReference type="EMBL" id="CAB4775078.1"/>
    </source>
</evidence>
<dbReference type="PANTHER" id="PTHR30055">
    <property type="entry name" value="HTH-TYPE TRANSCRIPTIONAL REGULATOR RUTR"/>
    <property type="match status" value="1"/>
</dbReference>
<dbReference type="SUPFAM" id="SSF46689">
    <property type="entry name" value="Homeodomain-like"/>
    <property type="match status" value="1"/>
</dbReference>
<evidence type="ECO:0000256" key="2">
    <source>
        <dbReference type="ARBA" id="ARBA00023125"/>
    </source>
</evidence>
<dbReference type="InterPro" id="IPR011075">
    <property type="entry name" value="TetR_C"/>
</dbReference>
<name>A0A6J6VWD0_9ZZZZ</name>
<dbReference type="Gene3D" id="1.10.357.10">
    <property type="entry name" value="Tetracycline Repressor, domain 2"/>
    <property type="match status" value="1"/>
</dbReference>
<sequence>MTAGELLQKTSISQEGARETLKVRELALDGRSIGERGSRTRSRILASTASILEAVGMNDLRVVDIARSVGCSPATFYQYFRDSSDAVLALAGQVGEETIPLGAEMRVDWRGPDGAEAARRMVDGFVRYWDAHRAVLRTRNLAAQEGDQRFRDVRNRALRPLTEGLASMISESHAKGSAELTPYAAAAALVAMLERMAEFHSDLEGYGVSRDDVVTTTALIIHSTVTR</sequence>
<dbReference type="InterPro" id="IPR001647">
    <property type="entry name" value="HTH_TetR"/>
</dbReference>
<dbReference type="GO" id="GO:0003700">
    <property type="term" value="F:DNA-binding transcription factor activity"/>
    <property type="evidence" value="ECO:0007669"/>
    <property type="project" value="TreeGrafter"/>
</dbReference>
<keyword evidence="1" id="KW-0805">Transcription regulation</keyword>
<organism evidence="5">
    <name type="scientific">freshwater metagenome</name>
    <dbReference type="NCBI Taxonomy" id="449393"/>
    <lineage>
        <taxon>unclassified sequences</taxon>
        <taxon>metagenomes</taxon>
        <taxon>ecological metagenomes</taxon>
    </lineage>
</organism>
<dbReference type="InterPro" id="IPR050109">
    <property type="entry name" value="HTH-type_TetR-like_transc_reg"/>
</dbReference>
<dbReference type="EMBL" id="CAEZZU010000051">
    <property type="protein sequence ID" value="CAB4775078.1"/>
    <property type="molecule type" value="Genomic_DNA"/>
</dbReference>